<feature type="region of interest" description="Disordered" evidence="1">
    <location>
        <begin position="1"/>
        <end position="33"/>
    </location>
</feature>
<reference evidence="2" key="2">
    <citation type="journal article" date="2015" name="Fish Shellfish Immunol.">
        <title>Early steps in the European eel (Anguilla anguilla)-Vibrio vulnificus interaction in the gills: Role of the RtxA13 toxin.</title>
        <authorList>
            <person name="Callol A."/>
            <person name="Pajuelo D."/>
            <person name="Ebbesson L."/>
            <person name="Teles M."/>
            <person name="MacKenzie S."/>
            <person name="Amaro C."/>
        </authorList>
    </citation>
    <scope>NUCLEOTIDE SEQUENCE</scope>
</reference>
<reference evidence="2" key="1">
    <citation type="submission" date="2014-11" db="EMBL/GenBank/DDBJ databases">
        <authorList>
            <person name="Amaro Gonzalez C."/>
        </authorList>
    </citation>
    <scope>NUCLEOTIDE SEQUENCE</scope>
</reference>
<evidence type="ECO:0000313" key="2">
    <source>
        <dbReference type="EMBL" id="JAH40955.1"/>
    </source>
</evidence>
<proteinExistence type="predicted"/>
<name>A0A0E9SJW0_ANGAN</name>
<dbReference type="EMBL" id="GBXM01067622">
    <property type="protein sequence ID" value="JAH40955.1"/>
    <property type="molecule type" value="Transcribed_RNA"/>
</dbReference>
<sequence length="33" mass="4004">MDFQMVLPLPTPSRPRHCSRSSRSSRTLRYRRQ</sequence>
<organism evidence="2">
    <name type="scientific">Anguilla anguilla</name>
    <name type="common">European freshwater eel</name>
    <name type="synonym">Muraena anguilla</name>
    <dbReference type="NCBI Taxonomy" id="7936"/>
    <lineage>
        <taxon>Eukaryota</taxon>
        <taxon>Metazoa</taxon>
        <taxon>Chordata</taxon>
        <taxon>Craniata</taxon>
        <taxon>Vertebrata</taxon>
        <taxon>Euteleostomi</taxon>
        <taxon>Actinopterygii</taxon>
        <taxon>Neopterygii</taxon>
        <taxon>Teleostei</taxon>
        <taxon>Anguilliformes</taxon>
        <taxon>Anguillidae</taxon>
        <taxon>Anguilla</taxon>
    </lineage>
</organism>
<dbReference type="AlphaFoldDB" id="A0A0E9SJW0"/>
<protein>
    <submittedName>
        <fullName evidence="2">Uncharacterized protein</fullName>
    </submittedName>
</protein>
<accession>A0A0E9SJW0</accession>
<evidence type="ECO:0000256" key="1">
    <source>
        <dbReference type="SAM" id="MobiDB-lite"/>
    </source>
</evidence>